<gene>
    <name evidence="1" type="ORF">H103_06583</name>
</gene>
<sequence length="107" mass="12328">MESTQRQTFLHACRPQRKFVDRFSLILAHLRVSTKSGHKATLGQLSRRREDGVDQECLLNLDRGLRSDGEGEAAVRREKREGEERKGEFVTPYEGYFALSFGYHQKG</sequence>
<reference evidence="1" key="1">
    <citation type="submission" date="2014-02" db="EMBL/GenBank/DDBJ databases">
        <title>The Genome Sequence of Trichophyton rubrum (morphotype fischeri) CBS 288.86.</title>
        <authorList>
            <consortium name="The Broad Institute Genomics Platform"/>
            <person name="Cuomo C.A."/>
            <person name="White T.C."/>
            <person name="Graser Y."/>
            <person name="Martinez-Rossi N."/>
            <person name="Heitman J."/>
            <person name="Young S.K."/>
            <person name="Zeng Q."/>
            <person name="Gargeya S."/>
            <person name="Abouelleil A."/>
            <person name="Alvarado L."/>
            <person name="Chapman S.B."/>
            <person name="Gainer-Dewar J."/>
            <person name="Goldberg J."/>
            <person name="Griggs A."/>
            <person name="Gujja S."/>
            <person name="Hansen M."/>
            <person name="Howarth C."/>
            <person name="Imamovic A."/>
            <person name="Larimer J."/>
            <person name="Martinez D."/>
            <person name="Murphy C."/>
            <person name="Pearson M.D."/>
            <person name="Persinoti G."/>
            <person name="Poon T."/>
            <person name="Priest M."/>
            <person name="Roberts A.D."/>
            <person name="Saif S."/>
            <person name="Shea T.D."/>
            <person name="Sykes S.N."/>
            <person name="Wortman J."/>
            <person name="Nusbaum C."/>
            <person name="Birren B."/>
        </authorList>
    </citation>
    <scope>NUCLEOTIDE SEQUENCE [LARGE SCALE GENOMIC DNA]</scope>
    <source>
        <strain evidence="1">CBS 288.86</strain>
    </source>
</reference>
<accession>A0A022VUE1</accession>
<protein>
    <submittedName>
        <fullName evidence="1">Uncharacterized protein</fullName>
    </submittedName>
</protein>
<dbReference type="EMBL" id="KK207894">
    <property type="protein sequence ID" value="EZF49867.1"/>
    <property type="molecule type" value="Genomic_DNA"/>
</dbReference>
<organism evidence="1">
    <name type="scientific">Trichophyton rubrum CBS 288.86</name>
    <dbReference type="NCBI Taxonomy" id="1215330"/>
    <lineage>
        <taxon>Eukaryota</taxon>
        <taxon>Fungi</taxon>
        <taxon>Dikarya</taxon>
        <taxon>Ascomycota</taxon>
        <taxon>Pezizomycotina</taxon>
        <taxon>Eurotiomycetes</taxon>
        <taxon>Eurotiomycetidae</taxon>
        <taxon>Onygenales</taxon>
        <taxon>Arthrodermataceae</taxon>
        <taxon>Trichophyton</taxon>
    </lineage>
</organism>
<dbReference type="Proteomes" id="UP000023758">
    <property type="component" value="Unassembled WGS sequence"/>
</dbReference>
<dbReference type="AlphaFoldDB" id="A0A022VUE1"/>
<evidence type="ECO:0000313" key="1">
    <source>
        <dbReference type="EMBL" id="EZF49867.1"/>
    </source>
</evidence>
<name>A0A022VUE1_TRIRU</name>
<proteinExistence type="predicted"/>
<dbReference type="HOGENOM" id="CLU_2211871_0_0_1"/>